<sequence length="122" mass="13596">MDLKHIALNEIEPQGCSITVSDETVWTDPAAQYHLFCRMVEPVFAEVFILPQEDGCLIRGTIRGVVAMPCNRCMEETLVVLNQSFDEFEEYPGQVETEPEEENSAGLLDECVISMESGAPVL</sequence>
<protein>
    <submittedName>
        <fullName evidence="1">DUF177 domain-containing protein</fullName>
    </submittedName>
</protein>
<dbReference type="EMBL" id="DYZA01000067">
    <property type="protein sequence ID" value="HJD96709.1"/>
    <property type="molecule type" value="Genomic_DNA"/>
</dbReference>
<organism evidence="1 2">
    <name type="scientific">Mailhella massiliensis</name>
    <dbReference type="NCBI Taxonomy" id="1903261"/>
    <lineage>
        <taxon>Bacteria</taxon>
        <taxon>Pseudomonadati</taxon>
        <taxon>Thermodesulfobacteriota</taxon>
        <taxon>Desulfovibrionia</taxon>
        <taxon>Desulfovibrionales</taxon>
        <taxon>Desulfovibrionaceae</taxon>
        <taxon>Mailhella</taxon>
    </lineage>
</organism>
<comment type="caution">
    <text evidence="1">The sequence shown here is derived from an EMBL/GenBank/DDBJ whole genome shotgun (WGS) entry which is preliminary data.</text>
</comment>
<evidence type="ECO:0000313" key="2">
    <source>
        <dbReference type="Proteomes" id="UP000698963"/>
    </source>
</evidence>
<dbReference type="Proteomes" id="UP000698963">
    <property type="component" value="Unassembled WGS sequence"/>
</dbReference>
<reference evidence="1" key="2">
    <citation type="submission" date="2021-09" db="EMBL/GenBank/DDBJ databases">
        <authorList>
            <person name="Gilroy R."/>
        </authorList>
    </citation>
    <scope>NUCLEOTIDE SEQUENCE</scope>
    <source>
        <strain evidence="1">ChiGjej2B2-19336</strain>
    </source>
</reference>
<name>A0A921DQP4_9BACT</name>
<gene>
    <name evidence="1" type="ORF">K8W16_03570</name>
</gene>
<accession>A0A921DQP4</accession>
<proteinExistence type="predicted"/>
<dbReference type="AlphaFoldDB" id="A0A921DQP4"/>
<reference evidence="1" key="1">
    <citation type="journal article" date="2021" name="PeerJ">
        <title>Extensive microbial diversity within the chicken gut microbiome revealed by metagenomics and culture.</title>
        <authorList>
            <person name="Gilroy R."/>
            <person name="Ravi A."/>
            <person name="Getino M."/>
            <person name="Pursley I."/>
            <person name="Horton D.L."/>
            <person name="Alikhan N.F."/>
            <person name="Baker D."/>
            <person name="Gharbi K."/>
            <person name="Hall N."/>
            <person name="Watson M."/>
            <person name="Adriaenssens E.M."/>
            <person name="Foster-Nyarko E."/>
            <person name="Jarju S."/>
            <person name="Secka A."/>
            <person name="Antonio M."/>
            <person name="Oren A."/>
            <person name="Chaudhuri R.R."/>
            <person name="La Ragione R."/>
            <person name="Hildebrand F."/>
            <person name="Pallen M.J."/>
        </authorList>
    </citation>
    <scope>NUCLEOTIDE SEQUENCE</scope>
    <source>
        <strain evidence="1">ChiGjej2B2-19336</strain>
    </source>
</reference>
<feature type="non-terminal residue" evidence="1">
    <location>
        <position position="122"/>
    </location>
</feature>
<evidence type="ECO:0000313" key="1">
    <source>
        <dbReference type="EMBL" id="HJD96709.1"/>
    </source>
</evidence>